<keyword evidence="3" id="KW-1185">Reference proteome</keyword>
<dbReference type="RefSeq" id="XP_021876499.1">
    <property type="nucleotide sequence ID" value="XM_022025768.1"/>
</dbReference>
<reference evidence="2 3" key="1">
    <citation type="submission" date="2016-07" db="EMBL/GenBank/DDBJ databases">
        <title>Pervasive Adenine N6-methylation of Active Genes in Fungi.</title>
        <authorList>
            <consortium name="DOE Joint Genome Institute"/>
            <person name="Mondo S.J."/>
            <person name="Dannebaum R.O."/>
            <person name="Kuo R.C."/>
            <person name="Labutti K."/>
            <person name="Haridas S."/>
            <person name="Kuo A."/>
            <person name="Salamov A."/>
            <person name="Ahrendt S.R."/>
            <person name="Lipzen A."/>
            <person name="Sullivan W."/>
            <person name="Andreopoulos W.B."/>
            <person name="Clum A."/>
            <person name="Lindquist E."/>
            <person name="Daum C."/>
            <person name="Ramamoorthy G.K."/>
            <person name="Gryganskyi A."/>
            <person name="Culley D."/>
            <person name="Magnuson J.K."/>
            <person name="James T.Y."/>
            <person name="O'Malley M.A."/>
            <person name="Stajich J.E."/>
            <person name="Spatafora J.W."/>
            <person name="Visel A."/>
            <person name="Grigoriev I.V."/>
        </authorList>
    </citation>
    <scope>NUCLEOTIDE SEQUENCE [LARGE SCALE GENOMIC DNA]</scope>
    <source>
        <strain evidence="2 3">NRRL 3116</strain>
    </source>
</reference>
<protein>
    <submittedName>
        <fullName evidence="2">Uncharacterized protein</fullName>
    </submittedName>
</protein>
<dbReference type="GeneID" id="33567611"/>
<comment type="caution">
    <text evidence="2">The sequence shown here is derived from an EMBL/GenBank/DDBJ whole genome shotgun (WGS) entry which is preliminary data.</text>
</comment>
<feature type="compositionally biased region" description="Low complexity" evidence="1">
    <location>
        <begin position="43"/>
        <end position="58"/>
    </location>
</feature>
<sequence>MTLCFTTTTTIPIISKSTMSSTTTSVCTPTKKNRRFSLVRLFNSSNSNSRGTTSGTNSLFGSPSAYRHHPHHNYRHSHIHTRHSMDPTIEEESSMQSEMMRERRKSIAAMTESSLRSMSLDLRSSAIRPILSRKETPPPVEMTEKMRQFDELLLTRQSSTIRITLTPSLLQEP</sequence>
<evidence type="ECO:0000313" key="3">
    <source>
        <dbReference type="Proteomes" id="UP000193648"/>
    </source>
</evidence>
<dbReference type="InParanoid" id="A0A1Y2G8V1"/>
<accession>A0A1Y2G8V1</accession>
<gene>
    <name evidence="2" type="ORF">BCR41DRAFT_362723</name>
</gene>
<dbReference type="Proteomes" id="UP000193648">
    <property type="component" value="Unassembled WGS sequence"/>
</dbReference>
<dbReference type="AlphaFoldDB" id="A0A1Y2G8V1"/>
<evidence type="ECO:0000256" key="1">
    <source>
        <dbReference type="SAM" id="MobiDB-lite"/>
    </source>
</evidence>
<proteinExistence type="predicted"/>
<dbReference type="EMBL" id="MCFF01000057">
    <property type="protein sequence ID" value="ORZ04391.1"/>
    <property type="molecule type" value="Genomic_DNA"/>
</dbReference>
<dbReference type="OrthoDB" id="2392478at2759"/>
<organism evidence="2 3">
    <name type="scientific">Lobosporangium transversale</name>
    <dbReference type="NCBI Taxonomy" id="64571"/>
    <lineage>
        <taxon>Eukaryota</taxon>
        <taxon>Fungi</taxon>
        <taxon>Fungi incertae sedis</taxon>
        <taxon>Mucoromycota</taxon>
        <taxon>Mortierellomycotina</taxon>
        <taxon>Mortierellomycetes</taxon>
        <taxon>Mortierellales</taxon>
        <taxon>Mortierellaceae</taxon>
        <taxon>Lobosporangium</taxon>
    </lineage>
</organism>
<evidence type="ECO:0000313" key="2">
    <source>
        <dbReference type="EMBL" id="ORZ04391.1"/>
    </source>
</evidence>
<name>A0A1Y2G8V1_9FUNG</name>
<feature type="region of interest" description="Disordered" evidence="1">
    <location>
        <begin position="43"/>
        <end position="63"/>
    </location>
</feature>